<dbReference type="Proteomes" id="UP001597083">
    <property type="component" value="Unassembled WGS sequence"/>
</dbReference>
<keyword evidence="3" id="KW-0378">Hydrolase</keyword>
<dbReference type="InterPro" id="IPR045582">
    <property type="entry name" value="Trehalase-like_N"/>
</dbReference>
<dbReference type="SUPFAM" id="SSF48208">
    <property type="entry name" value="Six-hairpin glycosidases"/>
    <property type="match status" value="1"/>
</dbReference>
<accession>A0ABW3CSV5</accession>
<dbReference type="PANTHER" id="PTHR31616">
    <property type="entry name" value="TREHALASE"/>
    <property type="match status" value="1"/>
</dbReference>
<evidence type="ECO:0000259" key="1">
    <source>
        <dbReference type="Pfam" id="PF00723"/>
    </source>
</evidence>
<protein>
    <submittedName>
        <fullName evidence="3">Glycoside hydrolase family 15 protein</fullName>
    </submittedName>
</protein>
<evidence type="ECO:0000259" key="2">
    <source>
        <dbReference type="Pfam" id="PF19291"/>
    </source>
</evidence>
<evidence type="ECO:0000313" key="3">
    <source>
        <dbReference type="EMBL" id="MFD0856995.1"/>
    </source>
</evidence>
<gene>
    <name evidence="3" type="ORF">ACFQ07_32500</name>
</gene>
<comment type="caution">
    <text evidence="3">The sequence shown here is derived from an EMBL/GenBank/DDBJ whole genome shotgun (WGS) entry which is preliminary data.</text>
</comment>
<feature type="domain" description="Trehalase-like N-terminal" evidence="2">
    <location>
        <begin position="13"/>
        <end position="158"/>
    </location>
</feature>
<feature type="domain" description="GH15-like" evidence="1">
    <location>
        <begin position="238"/>
        <end position="606"/>
    </location>
</feature>
<dbReference type="Pfam" id="PF19291">
    <property type="entry name" value="TREH_N"/>
    <property type="match status" value="1"/>
</dbReference>
<dbReference type="InterPro" id="IPR012341">
    <property type="entry name" value="6hp_glycosidase-like_sf"/>
</dbReference>
<dbReference type="EMBL" id="JBHTIR010004325">
    <property type="protein sequence ID" value="MFD0856995.1"/>
    <property type="molecule type" value="Genomic_DNA"/>
</dbReference>
<organism evidence="3 4">
    <name type="scientific">Actinomadura adrarensis</name>
    <dbReference type="NCBI Taxonomy" id="1819600"/>
    <lineage>
        <taxon>Bacteria</taxon>
        <taxon>Bacillati</taxon>
        <taxon>Actinomycetota</taxon>
        <taxon>Actinomycetes</taxon>
        <taxon>Streptosporangiales</taxon>
        <taxon>Thermomonosporaceae</taxon>
        <taxon>Actinomadura</taxon>
    </lineage>
</organism>
<dbReference type="Gene3D" id="1.50.10.10">
    <property type="match status" value="1"/>
</dbReference>
<name>A0ABW3CSV5_9ACTN</name>
<keyword evidence="4" id="KW-1185">Reference proteome</keyword>
<dbReference type="InterPro" id="IPR008928">
    <property type="entry name" value="6-hairpin_glycosidase_sf"/>
</dbReference>
<dbReference type="PANTHER" id="PTHR31616:SF0">
    <property type="entry name" value="GLUCAN 1,4-ALPHA-GLUCOSIDASE"/>
    <property type="match status" value="1"/>
</dbReference>
<reference evidence="4" key="1">
    <citation type="journal article" date="2019" name="Int. J. Syst. Evol. Microbiol.">
        <title>The Global Catalogue of Microorganisms (GCM) 10K type strain sequencing project: providing services to taxonomists for standard genome sequencing and annotation.</title>
        <authorList>
            <consortium name="The Broad Institute Genomics Platform"/>
            <consortium name="The Broad Institute Genome Sequencing Center for Infectious Disease"/>
            <person name="Wu L."/>
            <person name="Ma J."/>
        </authorList>
    </citation>
    <scope>NUCLEOTIDE SEQUENCE [LARGE SCALE GENOMIC DNA]</scope>
    <source>
        <strain evidence="4">JCM 31696</strain>
    </source>
</reference>
<dbReference type="GO" id="GO:0016787">
    <property type="term" value="F:hydrolase activity"/>
    <property type="evidence" value="ECO:0007669"/>
    <property type="project" value="UniProtKB-KW"/>
</dbReference>
<sequence>MTEGRVLYQGASGKFYKPLEDYGLIGDLHTVGMVARDGSIDYLCLPDFDSPTVFAALLDADDGGCFKLHPAGMGPETRLKQIYLPDTNVLLTRFLSEDGVAEITDFMPIGEIRHAHAIVRRVTGVRGHFRFQVHCCPRFNYARTPHKAFDVDGEVRFVPEGNEGVLRLQTQVPLELKDGSAVGEFDLGPGDRVDFVLEMEEHHEDTTPVVRSQWVTRAYRQTVAFWRDWVEHGTYQGSRREQIIRSALALKLLTSVEHGSIAAAATLGLPELVGGERNWDYRYCWIRDGSLTAMTLLRMGFTEEPRRFIEWVTQRYRESDGDGRLQIMYGIDGRHDLTEEVLSHLDGYRHSAPVRAGNAAYDQLQLDIYGEFLLLVDLYDQEVQPVTHELWGYLCRSADWVCDNWAIPDEGIWEVRGGRQEFLYGRLMCWVALDRAISLATRRSLPAPVERWRQVRDTIHRELHDNFWDERRETFTQHRGSTTVDASVLLMPITGFISPHDPRWASTLQAVDAELVEDALVYRYRTGEDGSYDGLSGTEGSFCMCSYWFIECLIRSGDLERARLSFEKMDSYSNHLGLFAEEMDGAGWYLGNFPQAFTHLGLVNAAMTLDKALAAEASRPLTASAAR</sequence>
<dbReference type="Pfam" id="PF00723">
    <property type="entry name" value="Glyco_hydro_15"/>
    <property type="match status" value="1"/>
</dbReference>
<evidence type="ECO:0000313" key="4">
    <source>
        <dbReference type="Proteomes" id="UP001597083"/>
    </source>
</evidence>
<proteinExistence type="predicted"/>
<dbReference type="InterPro" id="IPR011613">
    <property type="entry name" value="GH15-like"/>
</dbReference>